<evidence type="ECO:0000313" key="2">
    <source>
        <dbReference type="Proteomes" id="UP000537141"/>
    </source>
</evidence>
<gene>
    <name evidence="1" type="ORF">HNQ55_000166</name>
</gene>
<evidence type="ECO:0000313" key="1">
    <source>
        <dbReference type="EMBL" id="MBB6541692.1"/>
    </source>
</evidence>
<dbReference type="AlphaFoldDB" id="A0A7X0NE03"/>
<proteinExistence type="predicted"/>
<dbReference type="EMBL" id="JACHHU010000001">
    <property type="protein sequence ID" value="MBB6541692.1"/>
    <property type="molecule type" value="Genomic_DNA"/>
</dbReference>
<sequence length="85" mass="9891">MLVIVTKYKSRQLDELRKLARNLKNRLYSKSTKLEIICSYEPLTESFHIIARLFLFGELSRTSIAIDGCERISFLKALKDVLNLN</sequence>
<dbReference type="Proteomes" id="UP000537141">
    <property type="component" value="Unassembled WGS sequence"/>
</dbReference>
<protein>
    <submittedName>
        <fullName evidence="1">Uncharacterized protein</fullName>
    </submittedName>
</protein>
<name>A0A7X0NE03_9GAMM</name>
<accession>A0A7X0NE03</accession>
<keyword evidence="2" id="KW-1185">Reference proteome</keyword>
<comment type="caution">
    <text evidence="1">The sequence shown here is derived from an EMBL/GenBank/DDBJ whole genome shotgun (WGS) entry which is preliminary data.</text>
</comment>
<organism evidence="1 2">
    <name type="scientific">Thalassotalea piscium</name>
    <dbReference type="NCBI Taxonomy" id="1230533"/>
    <lineage>
        <taxon>Bacteria</taxon>
        <taxon>Pseudomonadati</taxon>
        <taxon>Pseudomonadota</taxon>
        <taxon>Gammaproteobacteria</taxon>
        <taxon>Alteromonadales</taxon>
        <taxon>Colwelliaceae</taxon>
        <taxon>Thalassotalea</taxon>
    </lineage>
</organism>
<reference evidence="1 2" key="1">
    <citation type="submission" date="2020-08" db="EMBL/GenBank/DDBJ databases">
        <title>Genomic Encyclopedia of Type Strains, Phase IV (KMG-IV): sequencing the most valuable type-strain genomes for metagenomic binning, comparative biology and taxonomic classification.</title>
        <authorList>
            <person name="Goeker M."/>
        </authorList>
    </citation>
    <scope>NUCLEOTIDE SEQUENCE [LARGE SCALE GENOMIC DNA]</scope>
    <source>
        <strain evidence="1 2">DSM 26287</strain>
    </source>
</reference>